<reference evidence="1 2" key="1">
    <citation type="submission" date="2023-06" db="EMBL/GenBank/DDBJ databases">
        <title>Campylobacter magnum sp. nov., isolated from cecal contents of domestic pigs (Sus scrofa domesticus).</title>
        <authorList>
            <person name="Papic B."/>
            <person name="Gruntar I."/>
        </authorList>
    </citation>
    <scope>NUCLEOTIDE SEQUENCE [LARGE SCALE GENOMIC DNA]</scope>
    <source>
        <strain evidence="2">34484-21</strain>
    </source>
</reference>
<evidence type="ECO:0000313" key="1">
    <source>
        <dbReference type="EMBL" id="MDO2409654.1"/>
    </source>
</evidence>
<dbReference type="EMBL" id="JAULJQ010000006">
    <property type="protein sequence ID" value="MDO2409654.1"/>
    <property type="molecule type" value="Genomic_DNA"/>
</dbReference>
<gene>
    <name evidence="1" type="ORF">Q2362_06025</name>
</gene>
<dbReference type="RefSeq" id="WP_273933502.1">
    <property type="nucleotide sequence ID" value="NZ_JAQSLJ010000001.1"/>
</dbReference>
<accession>A0ABT8T7H1</accession>
<dbReference type="Proteomes" id="UP001171111">
    <property type="component" value="Unassembled WGS sequence"/>
</dbReference>
<organism evidence="1 2">
    <name type="scientific">Campylobacter magnus</name>
    <dbReference type="NCBI Taxonomy" id="3026462"/>
    <lineage>
        <taxon>Bacteria</taxon>
        <taxon>Pseudomonadati</taxon>
        <taxon>Campylobacterota</taxon>
        <taxon>Epsilonproteobacteria</taxon>
        <taxon>Campylobacterales</taxon>
        <taxon>Campylobacteraceae</taxon>
        <taxon>Campylobacter</taxon>
    </lineage>
</organism>
<keyword evidence="2" id="KW-1185">Reference proteome</keyword>
<evidence type="ECO:0000313" key="2">
    <source>
        <dbReference type="Proteomes" id="UP001171111"/>
    </source>
</evidence>
<name>A0ABT8T7H1_9BACT</name>
<comment type="caution">
    <text evidence="1">The sequence shown here is derived from an EMBL/GenBank/DDBJ whole genome shotgun (WGS) entry which is preliminary data.</text>
</comment>
<sequence length="73" mass="8735">MSEVEFENFYKERLEEKIIFSLAKRKNIDFKTAMSAYYTSFLSRLIEQGSYGIQYLDSELLTDELEKELTKDF</sequence>
<protein>
    <submittedName>
        <fullName evidence="1">Uncharacterized protein</fullName>
    </submittedName>
</protein>
<proteinExistence type="predicted"/>